<evidence type="ECO:0000256" key="2">
    <source>
        <dbReference type="SAM" id="SignalP"/>
    </source>
</evidence>
<dbReference type="InterPro" id="IPR013736">
    <property type="entry name" value="Xaa-Pro_dipept_C"/>
</dbReference>
<sequence>MRGNMRRVGLAAAVVAATLVGAPSAMAQTAPVLEGGKTSPVFGYADAIRERVFIESPYDSDKNGVKDIIAIDIKRPKATSTGLKAPVIMDPSPYYSTLGRGNESQLKRDYDGDGLLDLWPLFYDNYFVPRGYAVILMDMIGTNNSTGCPTVHDESDNLSAKVVIDWLNGRTKGVDKAGNEVKADWHNGKTGLIGKSYDGTLANAVAASGVEGLTTIVPISAIASYYDYTRTNGVVQRGNHYLQSLASTVTNPDRRDYCKPVRDELDRNDGDATGDYSDFWAVRDYLKDLDKVKASVFITHGVQDENVRADHFSKWWYGLKERGVTRKLWILRQGHVDPFDGRRAVWVDTIHRWFDHELYGIQNGITSEPAVDIEVSKDVWESHTDWPIPGTKMTDVFLQSNGAAGQTLGAFSGGADATTTFRDNNLSENNYLSLTSNATQQGQKRMFLSPPLKKPLRLSGTAIIDLQASLSKTQSNLTAFIVDYGPSTQTTRSGDGVSTPADAVVNCWGGSVPDDTGCFKETTKPQQTVTQWRVTKGMMDSSNRNSLRIAEPVTIGGSYTFSWPMLPEDFTFAAGHRVGIVIGANHSGYGSVNGMTQTDVTIDTKRSKVQLPIVGGYSAAVQAGLFGEAVEAPVGGTVPATLSLALGAPASFGAFTPGVDQEYTAKTDATVISTAGDATLTVSDPGHLANGAFTLPEPLQVALSKSTWNGPTSNEKVDVNFKQLVKKTDPLRTGSYSKTLTFTLSTTTP</sequence>
<evidence type="ECO:0000259" key="3">
    <source>
        <dbReference type="SMART" id="SM00939"/>
    </source>
</evidence>
<accession>A0A660LC03</accession>
<dbReference type="SUPFAM" id="SSF49785">
    <property type="entry name" value="Galactose-binding domain-like"/>
    <property type="match status" value="1"/>
</dbReference>
<dbReference type="Pfam" id="PF02129">
    <property type="entry name" value="Peptidase_S15"/>
    <property type="match status" value="1"/>
</dbReference>
<evidence type="ECO:0000313" key="4">
    <source>
        <dbReference type="EMBL" id="RKQ92552.1"/>
    </source>
</evidence>
<name>A0A660LC03_9ACTN</name>
<dbReference type="Proteomes" id="UP000278962">
    <property type="component" value="Unassembled WGS sequence"/>
</dbReference>
<evidence type="ECO:0000256" key="1">
    <source>
        <dbReference type="ARBA" id="ARBA00022801"/>
    </source>
</evidence>
<dbReference type="Pfam" id="PF08530">
    <property type="entry name" value="PepX_C"/>
    <property type="match status" value="1"/>
</dbReference>
<dbReference type="Gene3D" id="2.60.120.260">
    <property type="entry name" value="Galactose-binding domain-like"/>
    <property type="match status" value="1"/>
</dbReference>
<dbReference type="EMBL" id="RBIL01000001">
    <property type="protein sequence ID" value="RKQ92552.1"/>
    <property type="molecule type" value="Genomic_DNA"/>
</dbReference>
<keyword evidence="5" id="KW-1185">Reference proteome</keyword>
<reference evidence="4 5" key="1">
    <citation type="submission" date="2018-10" db="EMBL/GenBank/DDBJ databases">
        <title>Genomic Encyclopedia of Archaeal and Bacterial Type Strains, Phase II (KMG-II): from individual species to whole genera.</title>
        <authorList>
            <person name="Goeker M."/>
        </authorList>
    </citation>
    <scope>NUCLEOTIDE SEQUENCE [LARGE SCALE GENOMIC DNA]</scope>
    <source>
        <strain evidence="4 5">DSM 14954</strain>
    </source>
</reference>
<proteinExistence type="predicted"/>
<comment type="caution">
    <text evidence="4">The sequence shown here is derived from an EMBL/GenBank/DDBJ whole genome shotgun (WGS) entry which is preliminary data.</text>
</comment>
<dbReference type="InterPro" id="IPR000383">
    <property type="entry name" value="Xaa-Pro-like_dom"/>
</dbReference>
<dbReference type="Gene3D" id="3.40.50.1820">
    <property type="entry name" value="alpha/beta hydrolase"/>
    <property type="match status" value="1"/>
</dbReference>
<feature type="chain" id="PRO_5024981673" evidence="2">
    <location>
        <begin position="28"/>
        <end position="749"/>
    </location>
</feature>
<keyword evidence="2" id="KW-0732">Signal</keyword>
<dbReference type="InterPro" id="IPR029058">
    <property type="entry name" value="AB_hydrolase_fold"/>
</dbReference>
<dbReference type="AlphaFoldDB" id="A0A660LC03"/>
<dbReference type="SMART" id="SM00939">
    <property type="entry name" value="PepX_C"/>
    <property type="match status" value="1"/>
</dbReference>
<organism evidence="4 5">
    <name type="scientific">Solirubrobacter pauli</name>
    <dbReference type="NCBI Taxonomy" id="166793"/>
    <lineage>
        <taxon>Bacteria</taxon>
        <taxon>Bacillati</taxon>
        <taxon>Actinomycetota</taxon>
        <taxon>Thermoleophilia</taxon>
        <taxon>Solirubrobacterales</taxon>
        <taxon>Solirubrobacteraceae</taxon>
        <taxon>Solirubrobacter</taxon>
    </lineage>
</organism>
<evidence type="ECO:0000313" key="5">
    <source>
        <dbReference type="Proteomes" id="UP000278962"/>
    </source>
</evidence>
<gene>
    <name evidence="4" type="ORF">C8N24_2403</name>
</gene>
<dbReference type="GO" id="GO:0008239">
    <property type="term" value="F:dipeptidyl-peptidase activity"/>
    <property type="evidence" value="ECO:0007669"/>
    <property type="project" value="InterPro"/>
</dbReference>
<dbReference type="Gene3D" id="1.10.246.70">
    <property type="match status" value="1"/>
</dbReference>
<dbReference type="SUPFAM" id="SSF53474">
    <property type="entry name" value="alpha/beta-Hydrolases"/>
    <property type="match status" value="1"/>
</dbReference>
<feature type="domain" description="Xaa-Pro dipeptidyl-peptidase C-terminal" evidence="3">
    <location>
        <begin position="351"/>
        <end position="610"/>
    </location>
</feature>
<dbReference type="OrthoDB" id="5240615at2"/>
<protein>
    <submittedName>
        <fullName evidence="4">X-Pro dipeptidyl-peptidase</fullName>
    </submittedName>
</protein>
<keyword evidence="1" id="KW-0378">Hydrolase</keyword>
<feature type="signal peptide" evidence="2">
    <location>
        <begin position="1"/>
        <end position="27"/>
    </location>
</feature>
<dbReference type="InterPro" id="IPR008979">
    <property type="entry name" value="Galactose-bd-like_sf"/>
</dbReference>